<comment type="caution">
    <text evidence="2">The sequence shown here is derived from an EMBL/GenBank/DDBJ whole genome shotgun (WGS) entry which is preliminary data.</text>
</comment>
<protein>
    <submittedName>
        <fullName evidence="2">Uncharacterized protein</fullName>
    </submittedName>
</protein>
<dbReference type="OrthoDB" id="6100298at2"/>
<gene>
    <name evidence="2" type="ORF">EBI00_04635</name>
</gene>
<dbReference type="RefSeq" id="WP_123094745.1">
    <property type="nucleotide sequence ID" value="NZ_RIZG01000002.1"/>
</dbReference>
<name>A0A3M8Q7Y9_9GAMM</name>
<dbReference type="AlphaFoldDB" id="A0A3M8Q7Y9"/>
<dbReference type="Proteomes" id="UP000280507">
    <property type="component" value="Unassembled WGS sequence"/>
</dbReference>
<accession>A0A3M8Q7Y9</accession>
<evidence type="ECO:0000256" key="1">
    <source>
        <dbReference type="SAM" id="SignalP"/>
    </source>
</evidence>
<keyword evidence="1" id="KW-0732">Signal</keyword>
<dbReference type="EMBL" id="RIZG01000002">
    <property type="protein sequence ID" value="RNF52196.1"/>
    <property type="molecule type" value="Genomic_DNA"/>
</dbReference>
<evidence type="ECO:0000313" key="2">
    <source>
        <dbReference type="EMBL" id="RNF52196.1"/>
    </source>
</evidence>
<proteinExistence type="predicted"/>
<reference evidence="2 3" key="1">
    <citation type="journal article" date="2012" name="Int. J. Syst. Evol. Microbiol.">
        <title>Marinomonas hwangdonensis sp. nov., isolated from seawater.</title>
        <authorList>
            <person name="Jung Y.T."/>
            <person name="Oh T.K."/>
            <person name="Yoon J.H."/>
        </authorList>
    </citation>
    <scope>NUCLEOTIDE SEQUENCE [LARGE SCALE GENOMIC DNA]</scope>
    <source>
        <strain evidence="2 3">HDW-15</strain>
    </source>
</reference>
<keyword evidence="3" id="KW-1185">Reference proteome</keyword>
<sequence length="265" mass="29268">MSTFRNGLLLAALFLSACSMPISQDLGTEKVEQHPTQNTSVDDSVKVHADALNTTAETKSTIPSDENVTRKVSDIIVHDHTLLAQFNTQKQLANQAFIELKHRTGSAEKVPSFPPADTLAGNTLSNAIDQLTRYTNNTNQTLAALNKQTSERQNIIMNGDLIQVFLSKATVSHGTTKFDAQPLVGQWLRGESRVIRLKENILFENPLSEDMTITFSEKYQLVVNGEIISTVNPNREKNSASFDVSTPNNQGRIVGKIEYRIVANN</sequence>
<feature type="chain" id="PRO_5018133503" evidence="1">
    <location>
        <begin position="25"/>
        <end position="265"/>
    </location>
</feature>
<dbReference type="PROSITE" id="PS51257">
    <property type="entry name" value="PROKAR_LIPOPROTEIN"/>
    <property type="match status" value="1"/>
</dbReference>
<feature type="signal peptide" evidence="1">
    <location>
        <begin position="1"/>
        <end position="24"/>
    </location>
</feature>
<evidence type="ECO:0000313" key="3">
    <source>
        <dbReference type="Proteomes" id="UP000280507"/>
    </source>
</evidence>
<organism evidence="2 3">
    <name type="scientific">Marinomonas hwangdonensis</name>
    <dbReference type="NCBI Taxonomy" id="1053647"/>
    <lineage>
        <taxon>Bacteria</taxon>
        <taxon>Pseudomonadati</taxon>
        <taxon>Pseudomonadota</taxon>
        <taxon>Gammaproteobacteria</taxon>
        <taxon>Oceanospirillales</taxon>
        <taxon>Oceanospirillaceae</taxon>
        <taxon>Marinomonas</taxon>
    </lineage>
</organism>